<gene>
    <name evidence="2" type="ORF">EV652_11354</name>
</gene>
<evidence type="ECO:0000313" key="3">
    <source>
        <dbReference type="Proteomes" id="UP000294508"/>
    </source>
</evidence>
<dbReference type="AlphaFoldDB" id="A0A4R2H4G8"/>
<name>A0A4R2H4G8_9ACTN</name>
<feature type="zinc finger region" description="dksA C4-type" evidence="1">
    <location>
        <begin position="98"/>
        <end position="122"/>
    </location>
</feature>
<proteinExistence type="predicted"/>
<comment type="caution">
    <text evidence="2">The sequence shown here is derived from an EMBL/GenBank/DDBJ whole genome shotgun (WGS) entry which is preliminary data.</text>
</comment>
<dbReference type="PROSITE" id="PS51128">
    <property type="entry name" value="ZF_DKSA_2"/>
    <property type="match status" value="1"/>
</dbReference>
<evidence type="ECO:0000313" key="2">
    <source>
        <dbReference type="EMBL" id="TCO19655.1"/>
    </source>
</evidence>
<organism evidence="2 3">
    <name type="scientific">Kribbella steppae</name>
    <dbReference type="NCBI Taxonomy" id="2512223"/>
    <lineage>
        <taxon>Bacteria</taxon>
        <taxon>Bacillati</taxon>
        <taxon>Actinomycetota</taxon>
        <taxon>Actinomycetes</taxon>
        <taxon>Propionibacteriales</taxon>
        <taxon>Kribbellaceae</taxon>
        <taxon>Kribbella</taxon>
    </lineage>
</organism>
<dbReference type="Proteomes" id="UP000294508">
    <property type="component" value="Unassembled WGS sequence"/>
</dbReference>
<dbReference type="Gene3D" id="1.20.120.910">
    <property type="entry name" value="DksA, coiled-coil domain"/>
    <property type="match status" value="1"/>
</dbReference>
<accession>A0A4R2H4G8</accession>
<dbReference type="EMBL" id="SLWN01000013">
    <property type="protein sequence ID" value="TCO19655.1"/>
    <property type="molecule type" value="Genomic_DNA"/>
</dbReference>
<protein>
    <submittedName>
        <fullName evidence="2">Uncharacterized protein</fullName>
    </submittedName>
</protein>
<reference evidence="2 3" key="1">
    <citation type="journal article" date="2015" name="Stand. Genomic Sci.">
        <title>Genomic Encyclopedia of Bacterial and Archaeal Type Strains, Phase III: the genomes of soil and plant-associated and newly described type strains.</title>
        <authorList>
            <person name="Whitman W.B."/>
            <person name="Woyke T."/>
            <person name="Klenk H.P."/>
            <person name="Zhou Y."/>
            <person name="Lilburn T.G."/>
            <person name="Beck B.J."/>
            <person name="De Vos P."/>
            <person name="Vandamme P."/>
            <person name="Eisen J.A."/>
            <person name="Garrity G."/>
            <person name="Hugenholtz P."/>
            <person name="Kyrpides N.C."/>
        </authorList>
    </citation>
    <scope>NUCLEOTIDE SEQUENCE [LARGE SCALE GENOMIC DNA]</scope>
    <source>
        <strain evidence="2 3">VKM Ac-2572</strain>
    </source>
</reference>
<dbReference type="PANTHER" id="PTHR33823:SF4">
    <property type="entry name" value="GENERAL STRESS PROTEIN 16O"/>
    <property type="match status" value="1"/>
</dbReference>
<keyword evidence="3" id="KW-1185">Reference proteome</keyword>
<evidence type="ECO:0000256" key="1">
    <source>
        <dbReference type="PROSITE-ProRule" id="PRU00510"/>
    </source>
</evidence>
<dbReference type="PANTHER" id="PTHR33823">
    <property type="entry name" value="RNA POLYMERASE-BINDING TRANSCRIPTION FACTOR DKSA-RELATED"/>
    <property type="match status" value="1"/>
</dbReference>
<sequence>MTINSPTVSTEGVDVNLADNQLLGDADLVALRASLQDHRRFRLQQLRDIARGGTEGAAGVDSPAHIEVSQKLAAAARTALEATEAALARMNTGRYGRCSRCGHAISIQLLWSYPQAAYCTHCHQVMRATP</sequence>